<evidence type="ECO:0000313" key="7">
    <source>
        <dbReference type="Proteomes" id="UP000029629"/>
    </source>
</evidence>
<comment type="cofactor">
    <cofactor evidence="1">
        <name>Zn(2+)</name>
        <dbReference type="ChEBI" id="CHEBI:29105"/>
    </cofactor>
</comment>
<dbReference type="CDD" id="cd06250">
    <property type="entry name" value="M14_PaAOTO_like"/>
    <property type="match status" value="1"/>
</dbReference>
<keyword evidence="7" id="KW-1185">Reference proteome</keyword>
<organism evidence="6 7">
    <name type="scientific">Oligella urethralis DNF00040</name>
    <dbReference type="NCBI Taxonomy" id="1401065"/>
    <lineage>
        <taxon>Bacteria</taxon>
        <taxon>Pseudomonadati</taxon>
        <taxon>Pseudomonadota</taxon>
        <taxon>Betaproteobacteria</taxon>
        <taxon>Burkholderiales</taxon>
        <taxon>Alcaligenaceae</taxon>
        <taxon>Oligella</taxon>
    </lineage>
</organism>
<dbReference type="Proteomes" id="UP000029629">
    <property type="component" value="Unassembled WGS sequence"/>
</dbReference>
<evidence type="ECO:0000256" key="1">
    <source>
        <dbReference type="ARBA" id="ARBA00001947"/>
    </source>
</evidence>
<keyword evidence="3" id="KW-0378">Hydrolase</keyword>
<reference evidence="6 7" key="1">
    <citation type="submission" date="2014-07" db="EMBL/GenBank/DDBJ databases">
        <authorList>
            <person name="McCorrison J."/>
            <person name="Sanka R."/>
            <person name="Torralba M."/>
            <person name="Gillis M."/>
            <person name="Haft D.H."/>
            <person name="Methe B."/>
            <person name="Sutton G."/>
            <person name="Nelson K.E."/>
        </authorList>
    </citation>
    <scope>NUCLEOTIDE SEQUENCE [LARGE SCALE GENOMIC DNA]</scope>
    <source>
        <strain evidence="6 7">DNF00040</strain>
    </source>
</reference>
<dbReference type="RefSeq" id="WP_036557443.1">
    <property type="nucleotide sequence ID" value="NZ_JRNI01000008.1"/>
</dbReference>
<dbReference type="GO" id="GO:0046872">
    <property type="term" value="F:metal ion binding"/>
    <property type="evidence" value="ECO:0007669"/>
    <property type="project" value="UniProtKB-KW"/>
</dbReference>
<dbReference type="eggNOG" id="COG3608">
    <property type="taxonomic scope" value="Bacteria"/>
</dbReference>
<dbReference type="Pfam" id="PF24827">
    <property type="entry name" value="AstE_AspA_cat"/>
    <property type="match status" value="1"/>
</dbReference>
<gene>
    <name evidence="6" type="ORF">HMPREF2130_01635</name>
</gene>
<protein>
    <recommendedName>
        <fullName evidence="5">Succinylglutamate desuccinylase/Aspartoacylase catalytic domain-containing protein</fullName>
    </recommendedName>
</protein>
<dbReference type="OrthoDB" id="527673at2"/>
<evidence type="ECO:0000256" key="3">
    <source>
        <dbReference type="ARBA" id="ARBA00022801"/>
    </source>
</evidence>
<dbReference type="EMBL" id="JRNI01000008">
    <property type="protein sequence ID" value="KGF32061.1"/>
    <property type="molecule type" value="Genomic_DNA"/>
</dbReference>
<evidence type="ECO:0000259" key="5">
    <source>
        <dbReference type="Pfam" id="PF24827"/>
    </source>
</evidence>
<evidence type="ECO:0000256" key="2">
    <source>
        <dbReference type="ARBA" id="ARBA00022723"/>
    </source>
</evidence>
<keyword evidence="2" id="KW-0479">Metal-binding</keyword>
<dbReference type="Gene3D" id="3.40.630.10">
    <property type="entry name" value="Zn peptidases"/>
    <property type="match status" value="1"/>
</dbReference>
<sequence>MQKETVTLIGSTPGTNYQLTALHFGPENGKKVYLQASLHGDELPGSLVAYYLHRLLLRLEQEGRLEARIVLVPFCNPIGLGQMLNYQPIGRFHFASAQNFNRLTPDFNLSQKLIALIEREGIAWSDTAADNTALLRRYLKRVIDEIEVFSETDSMHKTLLSWAYDADIVLDLHCDNHAVLHMYGCPESWHRLEPLARYLGSQCQLLSEDSGSNSFDEVLYSIWPRLRAHFPTVPLELACIGSTVEFRGEYQLSHELAAQDAEALIQYLNQQGYLQLPEERHQALPALAREPHPLGGLCYIDAPTSGIAVYLVQPGDWVEAGQAIVDIVDPISLAKTTVRSPAAGVVFAHSGQRLARPERKLMSISSPVEQGNAGLSP</sequence>
<keyword evidence="4" id="KW-0862">Zinc</keyword>
<dbReference type="SUPFAM" id="SSF53187">
    <property type="entry name" value="Zn-dependent exopeptidases"/>
    <property type="match status" value="1"/>
</dbReference>
<name>A0A095ZCE8_9BURK</name>
<proteinExistence type="predicted"/>
<accession>A0A095ZCE8</accession>
<dbReference type="GO" id="GO:0016788">
    <property type="term" value="F:hydrolase activity, acting on ester bonds"/>
    <property type="evidence" value="ECO:0007669"/>
    <property type="project" value="InterPro"/>
</dbReference>
<dbReference type="AlphaFoldDB" id="A0A095ZCE8"/>
<dbReference type="InterPro" id="IPR055438">
    <property type="entry name" value="AstE_AspA_cat"/>
</dbReference>
<feature type="domain" description="Succinylglutamate desuccinylase/Aspartoacylase catalytic" evidence="5">
    <location>
        <begin position="28"/>
        <end position="190"/>
    </location>
</feature>
<evidence type="ECO:0000313" key="6">
    <source>
        <dbReference type="EMBL" id="KGF32061.1"/>
    </source>
</evidence>
<dbReference type="PANTHER" id="PTHR37326:SF1">
    <property type="entry name" value="BLL3975 PROTEIN"/>
    <property type="match status" value="1"/>
</dbReference>
<evidence type="ECO:0000256" key="4">
    <source>
        <dbReference type="ARBA" id="ARBA00022833"/>
    </source>
</evidence>
<dbReference type="PANTHER" id="PTHR37326">
    <property type="entry name" value="BLL3975 PROTEIN"/>
    <property type="match status" value="1"/>
</dbReference>
<comment type="caution">
    <text evidence="6">The sequence shown here is derived from an EMBL/GenBank/DDBJ whole genome shotgun (WGS) entry which is preliminary data.</text>
</comment>
<dbReference type="InterPro" id="IPR053138">
    <property type="entry name" value="N-alpha-Ac-DABA_deacetylase"/>
</dbReference>